<reference evidence="1" key="1">
    <citation type="submission" date="2020-11" db="EMBL/GenBank/DDBJ databases">
        <authorList>
            <person name="Tran Van P."/>
        </authorList>
    </citation>
    <scope>NUCLEOTIDE SEQUENCE</scope>
</reference>
<evidence type="ECO:0000313" key="2">
    <source>
        <dbReference type="Proteomes" id="UP000759131"/>
    </source>
</evidence>
<dbReference type="AlphaFoldDB" id="A0A7R9KZX7"/>
<keyword evidence="2" id="KW-1185">Reference proteome</keyword>
<dbReference type="OrthoDB" id="6529494at2759"/>
<accession>A0A7R9KZX7</accession>
<protein>
    <submittedName>
        <fullName evidence="1">Uncharacterized protein</fullName>
    </submittedName>
</protein>
<evidence type="ECO:0000313" key="1">
    <source>
        <dbReference type="EMBL" id="CAD7631366.1"/>
    </source>
</evidence>
<organism evidence="1">
    <name type="scientific">Medioppia subpectinata</name>
    <dbReference type="NCBI Taxonomy" id="1979941"/>
    <lineage>
        <taxon>Eukaryota</taxon>
        <taxon>Metazoa</taxon>
        <taxon>Ecdysozoa</taxon>
        <taxon>Arthropoda</taxon>
        <taxon>Chelicerata</taxon>
        <taxon>Arachnida</taxon>
        <taxon>Acari</taxon>
        <taxon>Acariformes</taxon>
        <taxon>Sarcoptiformes</taxon>
        <taxon>Oribatida</taxon>
        <taxon>Brachypylina</taxon>
        <taxon>Oppioidea</taxon>
        <taxon>Oppiidae</taxon>
        <taxon>Medioppia</taxon>
    </lineage>
</organism>
<name>A0A7R9KZX7_9ACAR</name>
<dbReference type="Proteomes" id="UP000759131">
    <property type="component" value="Unassembled WGS sequence"/>
</dbReference>
<dbReference type="EMBL" id="OC863921">
    <property type="protein sequence ID" value="CAD7631366.1"/>
    <property type="molecule type" value="Genomic_DNA"/>
</dbReference>
<gene>
    <name evidence="1" type="ORF">OSB1V03_LOCUS11775</name>
</gene>
<dbReference type="EMBL" id="CAJPIZ010009346">
    <property type="protein sequence ID" value="CAG2111796.1"/>
    <property type="molecule type" value="Genomic_DNA"/>
</dbReference>
<proteinExistence type="predicted"/>
<sequence>MSKTLTTRRNKSSIFKTRSMVEEHLVAKDENGYSLDHMLVSDTSRSLIKELEEEIESNKRVMKAKQLQKNYRSNSKRITSMSSEDIESIMRSHINKKDVLQEKHKERVNRELIVYNDLHFFQ</sequence>